<dbReference type="AlphaFoldDB" id="R8AYN0"/>
<feature type="binding site" evidence="4">
    <location>
        <position position="7"/>
    </location>
    <ligand>
        <name>a divalent metal cation</name>
        <dbReference type="ChEBI" id="CHEBI:60240"/>
        <label>1</label>
    </ligand>
</feature>
<keyword evidence="6" id="KW-1185">Reference proteome</keyword>
<dbReference type="PROSITE" id="PS01091">
    <property type="entry name" value="TATD_3"/>
    <property type="match status" value="1"/>
</dbReference>
<dbReference type="CDD" id="cd01310">
    <property type="entry name" value="TatD_DNAse"/>
    <property type="match status" value="1"/>
</dbReference>
<dbReference type="InterPro" id="IPR001130">
    <property type="entry name" value="TatD-like"/>
</dbReference>
<comment type="caution">
    <text evidence="5">The sequence shown here is derived from an EMBL/GenBank/DDBJ whole genome shotgun (WGS) entry which is preliminary data.</text>
</comment>
<dbReference type="Proteomes" id="UP000016540">
    <property type="component" value="Unassembled WGS sequence"/>
</dbReference>
<dbReference type="PANTHER" id="PTHR46124">
    <property type="entry name" value="D-AMINOACYL-TRNA DEACYLASE"/>
    <property type="match status" value="1"/>
</dbReference>
<dbReference type="GO" id="GO:0046872">
    <property type="term" value="F:metal ion binding"/>
    <property type="evidence" value="ECO:0007669"/>
    <property type="project" value="UniProtKB-KW"/>
</dbReference>
<accession>R8AYN0</accession>
<dbReference type="RefSeq" id="WP_012139005.1">
    <property type="nucleotide sequence ID" value="NZ_KE007326.1"/>
</dbReference>
<feature type="binding site" evidence="4">
    <location>
        <position position="95"/>
    </location>
    <ligand>
        <name>a divalent metal cation</name>
        <dbReference type="ChEBI" id="CHEBI:60240"/>
        <label>1</label>
    </ligand>
</feature>
<dbReference type="Pfam" id="PF01026">
    <property type="entry name" value="TatD_DNase"/>
    <property type="match status" value="1"/>
</dbReference>
<feature type="binding site" evidence="4">
    <location>
        <position position="153"/>
    </location>
    <ligand>
        <name>a divalent metal cation</name>
        <dbReference type="ChEBI" id="CHEBI:60240"/>
        <label>2</label>
    </ligand>
</feature>
<dbReference type="PANTHER" id="PTHR46124:SF3">
    <property type="entry name" value="HYDROLASE"/>
    <property type="match status" value="1"/>
</dbReference>
<sequence length="262" mass="29303">MELVDAHCHFDFPEFDGRREEVLARARRHGVSRLVIPGVTRRHWQRVVNIATSQSGLFYCLGIHPWFVQEHEQDDLGILESRLAREDNRCVGLGECGLDRLRGELSQQFPWFEAQVDLAARLSCPLVIHSVRTHDEVHSVLKARGFLGKALVHGFSGSYQQARKLVDLGCFIGIGGVITHARAKKTRDTVSRLPLESLVLETDAPDMPPEGVAKGMNSPEHLPAIFSALASLRQEPPEQLYEQLLGNVSELYGWVQASGVRE</sequence>
<dbReference type="EMBL" id="ASAD01000016">
    <property type="protein sequence ID" value="EON91367.1"/>
    <property type="molecule type" value="Genomic_DNA"/>
</dbReference>
<feature type="binding site" evidence="4">
    <location>
        <position position="129"/>
    </location>
    <ligand>
        <name>a divalent metal cation</name>
        <dbReference type="ChEBI" id="CHEBI:60240"/>
        <label>2</label>
    </ligand>
</feature>
<evidence type="ECO:0000256" key="2">
    <source>
        <dbReference type="ARBA" id="ARBA00022723"/>
    </source>
</evidence>
<proteinExistence type="inferred from homology"/>
<dbReference type="PROSITE" id="PS01137">
    <property type="entry name" value="TATD_1"/>
    <property type="match status" value="1"/>
</dbReference>
<protein>
    <submittedName>
        <fullName evidence="5">TatD-related deoxyribonuclease</fullName>
    </submittedName>
</protein>
<gene>
    <name evidence="5" type="ORF">MARLIPOL_14355</name>
</gene>
<evidence type="ECO:0000313" key="5">
    <source>
        <dbReference type="EMBL" id="EON91367.1"/>
    </source>
</evidence>
<evidence type="ECO:0000256" key="1">
    <source>
        <dbReference type="ARBA" id="ARBA00009275"/>
    </source>
</evidence>
<dbReference type="Gene3D" id="3.20.20.140">
    <property type="entry name" value="Metal-dependent hydrolases"/>
    <property type="match status" value="1"/>
</dbReference>
<evidence type="ECO:0000256" key="4">
    <source>
        <dbReference type="PIRSR" id="PIRSR005902-1"/>
    </source>
</evidence>
<dbReference type="eggNOG" id="COG0084">
    <property type="taxonomic scope" value="Bacteria"/>
</dbReference>
<organism evidence="5 6">
    <name type="scientific">Marinobacter lipolyticus SM19</name>
    <dbReference type="NCBI Taxonomy" id="1318628"/>
    <lineage>
        <taxon>Bacteria</taxon>
        <taxon>Pseudomonadati</taxon>
        <taxon>Pseudomonadota</taxon>
        <taxon>Gammaproteobacteria</taxon>
        <taxon>Pseudomonadales</taxon>
        <taxon>Marinobacteraceae</taxon>
        <taxon>Marinobacter</taxon>
    </lineage>
</organism>
<dbReference type="OrthoDB" id="9810005at2"/>
<dbReference type="STRING" id="1318628.MARLIPOL_14355"/>
<dbReference type="PATRIC" id="fig|1318628.3.peg.2869"/>
<keyword evidence="3" id="KW-0378">Hydrolase</keyword>
<keyword evidence="2 4" id="KW-0479">Metal-binding</keyword>
<dbReference type="GO" id="GO:0005829">
    <property type="term" value="C:cytosol"/>
    <property type="evidence" value="ECO:0007669"/>
    <property type="project" value="TreeGrafter"/>
</dbReference>
<dbReference type="FunFam" id="3.20.20.140:FF:000005">
    <property type="entry name" value="TatD family hydrolase"/>
    <property type="match status" value="1"/>
</dbReference>
<comment type="similarity">
    <text evidence="1">Belongs to the metallo-dependent hydrolases superfamily. TatD-type hydrolase family.</text>
</comment>
<evidence type="ECO:0000313" key="6">
    <source>
        <dbReference type="Proteomes" id="UP000016540"/>
    </source>
</evidence>
<reference evidence="5 6" key="1">
    <citation type="journal article" date="2013" name="Genome Announc.">
        <title>Draft Genome Sequence of the Moderately Halophilic Bacterium Marinobacter lipolyticus Strain SM19.</title>
        <authorList>
            <person name="Papke R.T."/>
            <person name="de la Haba R.R."/>
            <person name="Infante-Dominguez C."/>
            <person name="Perez D."/>
            <person name="Sanchez-Porro C."/>
            <person name="Lapierre P."/>
            <person name="Ventosa A."/>
        </authorList>
    </citation>
    <scope>NUCLEOTIDE SEQUENCE [LARGE SCALE GENOMIC DNA]</scope>
    <source>
        <strain evidence="5 6">SM19</strain>
    </source>
</reference>
<dbReference type="InterPro" id="IPR018228">
    <property type="entry name" value="DNase_TatD-rel_CS"/>
</dbReference>
<dbReference type="PIRSF" id="PIRSF005902">
    <property type="entry name" value="DNase_TatD"/>
    <property type="match status" value="1"/>
</dbReference>
<feature type="binding site" evidence="4">
    <location>
        <position position="9"/>
    </location>
    <ligand>
        <name>a divalent metal cation</name>
        <dbReference type="ChEBI" id="CHEBI:60240"/>
        <label>1</label>
    </ligand>
</feature>
<dbReference type="InterPro" id="IPR032466">
    <property type="entry name" value="Metal_Hydrolase"/>
</dbReference>
<evidence type="ECO:0000256" key="3">
    <source>
        <dbReference type="ARBA" id="ARBA00022801"/>
    </source>
</evidence>
<dbReference type="HOGENOM" id="CLU_031506_0_1_6"/>
<name>R8AYN0_9GAMM</name>
<dbReference type="GO" id="GO:0016788">
    <property type="term" value="F:hydrolase activity, acting on ester bonds"/>
    <property type="evidence" value="ECO:0007669"/>
    <property type="project" value="InterPro"/>
</dbReference>
<dbReference type="SUPFAM" id="SSF51556">
    <property type="entry name" value="Metallo-dependent hydrolases"/>
    <property type="match status" value="1"/>
</dbReference>
<feature type="binding site" evidence="4">
    <location>
        <position position="203"/>
    </location>
    <ligand>
        <name>a divalent metal cation</name>
        <dbReference type="ChEBI" id="CHEBI:60240"/>
        <label>1</label>
    </ligand>
</feature>